<proteinExistence type="predicted"/>
<dbReference type="InterPro" id="IPR019546">
    <property type="entry name" value="TAT_signal_bac_arc"/>
</dbReference>
<keyword evidence="5" id="KW-1185">Reference proteome</keyword>
<dbReference type="PROSITE" id="PS51318">
    <property type="entry name" value="TAT"/>
    <property type="match status" value="1"/>
</dbReference>
<dbReference type="PANTHER" id="PTHR43818">
    <property type="entry name" value="BCDNA.GH03377"/>
    <property type="match status" value="1"/>
</dbReference>
<organism evidence="4 5">
    <name type="scientific">Anaerobaca lacustris</name>
    <dbReference type="NCBI Taxonomy" id="3044600"/>
    <lineage>
        <taxon>Bacteria</taxon>
        <taxon>Pseudomonadati</taxon>
        <taxon>Planctomycetota</taxon>
        <taxon>Phycisphaerae</taxon>
        <taxon>Sedimentisphaerales</taxon>
        <taxon>Anaerobacaceae</taxon>
        <taxon>Anaerobaca</taxon>
    </lineage>
</organism>
<protein>
    <submittedName>
        <fullName evidence="4">Gfo/Idh/MocA family oxidoreductase</fullName>
    </submittedName>
</protein>
<dbReference type="InterPro" id="IPR055170">
    <property type="entry name" value="GFO_IDH_MocA-like_dom"/>
</dbReference>
<dbReference type="AlphaFoldDB" id="A0AAW6TX61"/>
<dbReference type="Pfam" id="PF10518">
    <property type="entry name" value="TAT_signal"/>
    <property type="match status" value="1"/>
</dbReference>
<dbReference type="SUPFAM" id="SSF55347">
    <property type="entry name" value="Glyceraldehyde-3-phosphate dehydrogenase-like, C-terminal domain"/>
    <property type="match status" value="1"/>
</dbReference>
<name>A0AAW6TX61_9BACT</name>
<dbReference type="EMBL" id="JASCXX010000017">
    <property type="protein sequence ID" value="MDI6450210.1"/>
    <property type="molecule type" value="Genomic_DNA"/>
</dbReference>
<dbReference type="GO" id="GO:0016491">
    <property type="term" value="F:oxidoreductase activity"/>
    <property type="evidence" value="ECO:0007669"/>
    <property type="project" value="UniProtKB-KW"/>
</dbReference>
<evidence type="ECO:0000313" key="5">
    <source>
        <dbReference type="Proteomes" id="UP001431776"/>
    </source>
</evidence>
<dbReference type="Pfam" id="PF01408">
    <property type="entry name" value="GFO_IDH_MocA"/>
    <property type="match status" value="1"/>
</dbReference>
<feature type="domain" description="GFO/IDH/MocA-like oxidoreductase" evidence="3">
    <location>
        <begin position="227"/>
        <end position="327"/>
    </location>
</feature>
<keyword evidence="1" id="KW-0560">Oxidoreductase</keyword>
<gene>
    <name evidence="4" type="ORF">QJ522_14210</name>
</gene>
<evidence type="ECO:0000259" key="2">
    <source>
        <dbReference type="Pfam" id="PF01408"/>
    </source>
</evidence>
<dbReference type="Proteomes" id="UP001431776">
    <property type="component" value="Unassembled WGS sequence"/>
</dbReference>
<evidence type="ECO:0000313" key="4">
    <source>
        <dbReference type="EMBL" id="MDI6450210.1"/>
    </source>
</evidence>
<dbReference type="InterPro" id="IPR000683">
    <property type="entry name" value="Gfo/Idh/MocA-like_OxRdtase_N"/>
</dbReference>
<dbReference type="PANTHER" id="PTHR43818:SF11">
    <property type="entry name" value="BCDNA.GH03377"/>
    <property type="match status" value="1"/>
</dbReference>
<dbReference type="RefSeq" id="WP_349245618.1">
    <property type="nucleotide sequence ID" value="NZ_JASCXX010000017.1"/>
</dbReference>
<dbReference type="GO" id="GO:0000166">
    <property type="term" value="F:nucleotide binding"/>
    <property type="evidence" value="ECO:0007669"/>
    <property type="project" value="InterPro"/>
</dbReference>
<dbReference type="InterPro" id="IPR036291">
    <property type="entry name" value="NAD(P)-bd_dom_sf"/>
</dbReference>
<evidence type="ECO:0000256" key="1">
    <source>
        <dbReference type="ARBA" id="ARBA00023002"/>
    </source>
</evidence>
<dbReference type="SUPFAM" id="SSF51735">
    <property type="entry name" value="NAD(P)-binding Rossmann-fold domains"/>
    <property type="match status" value="1"/>
</dbReference>
<dbReference type="InterPro" id="IPR006311">
    <property type="entry name" value="TAT_signal"/>
</dbReference>
<dbReference type="InterPro" id="IPR050463">
    <property type="entry name" value="Gfo/Idh/MocA_oxidrdct_glycsds"/>
</dbReference>
<comment type="caution">
    <text evidence="4">The sequence shown here is derived from an EMBL/GenBank/DDBJ whole genome shotgun (WGS) entry which is preliminary data.</text>
</comment>
<reference evidence="4" key="1">
    <citation type="submission" date="2023-05" db="EMBL/GenBank/DDBJ databases">
        <title>Anaerotaeda fermentans gen. nov., sp. nov., a novel anaerobic planctomycete of the new family within the order Sedimentisphaerales isolated from Taman Peninsula, Russia.</title>
        <authorList>
            <person name="Khomyakova M.A."/>
            <person name="Merkel A.Y."/>
            <person name="Slobodkin A.I."/>
        </authorList>
    </citation>
    <scope>NUCLEOTIDE SEQUENCE</scope>
    <source>
        <strain evidence="4">M17dextr</strain>
    </source>
</reference>
<dbReference type="Pfam" id="PF22725">
    <property type="entry name" value="GFO_IDH_MocA_C3"/>
    <property type="match status" value="1"/>
</dbReference>
<evidence type="ECO:0000259" key="3">
    <source>
        <dbReference type="Pfam" id="PF22725"/>
    </source>
</evidence>
<dbReference type="Gene3D" id="3.40.50.720">
    <property type="entry name" value="NAD(P)-binding Rossmann-like Domain"/>
    <property type="match status" value="1"/>
</dbReference>
<accession>A0AAW6TX61</accession>
<dbReference type="Gene3D" id="3.30.360.10">
    <property type="entry name" value="Dihydrodipicolinate Reductase, domain 2"/>
    <property type="match status" value="1"/>
</dbReference>
<feature type="domain" description="Gfo/Idh/MocA-like oxidoreductase N-terminal" evidence="2">
    <location>
        <begin position="39"/>
        <end position="165"/>
    </location>
</feature>
<sequence>MKHPLSRRTFLKSSIAGGAALAVPAASYARIVGANDRIAIGIIGCGDRGINAHMKGVHAHAAEQKIEITAVSDPWRVRREMASAVANEWYGRPARQFSSYRELVALRDLDAVMIASPDHMHTTHLKAAAEAGKGIYCEKPLAMDFGKLKDACDAVKKANVVVQIGTQLRSLPSFTGCRELYKTGVLGTVSRIEQCRNAERPYWYSYVKDVKKEDVDWKEFLGDRPAQPFDPVKYSGWYGYREFSDGPVPGLGSHFIDLVHYITGATFPTSCVCLGGTFTYKDEHNFTCPDHVQALWIYPEGFMVSYSTNFGNGSGNSFKIFGDEGVLDMVTWTAPVLSAEGGAKRRGQIRGKVPVEDVPRPDHFLDWLQCLRSRKTPNASIDAGYQHAVACLMAVRSFDTGKRTIYDPQKRDIREG</sequence>